<dbReference type="Proteomes" id="UP001209878">
    <property type="component" value="Unassembled WGS sequence"/>
</dbReference>
<evidence type="ECO:0000313" key="2">
    <source>
        <dbReference type="EMBL" id="KAK2174792.1"/>
    </source>
</evidence>
<feature type="compositionally biased region" description="Low complexity" evidence="1">
    <location>
        <begin position="137"/>
        <end position="149"/>
    </location>
</feature>
<feature type="region of interest" description="Disordered" evidence="1">
    <location>
        <begin position="80"/>
        <end position="149"/>
    </location>
</feature>
<proteinExistence type="predicted"/>
<name>A0AAD9KNV0_RIDPI</name>
<evidence type="ECO:0000313" key="3">
    <source>
        <dbReference type="Proteomes" id="UP001209878"/>
    </source>
</evidence>
<protein>
    <submittedName>
        <fullName evidence="2">Uncharacterized protein</fullName>
    </submittedName>
</protein>
<keyword evidence="3" id="KW-1185">Reference proteome</keyword>
<organism evidence="2 3">
    <name type="scientific">Ridgeia piscesae</name>
    <name type="common">Tubeworm</name>
    <dbReference type="NCBI Taxonomy" id="27915"/>
    <lineage>
        <taxon>Eukaryota</taxon>
        <taxon>Metazoa</taxon>
        <taxon>Spiralia</taxon>
        <taxon>Lophotrochozoa</taxon>
        <taxon>Annelida</taxon>
        <taxon>Polychaeta</taxon>
        <taxon>Sedentaria</taxon>
        <taxon>Canalipalpata</taxon>
        <taxon>Sabellida</taxon>
        <taxon>Siboglinidae</taxon>
        <taxon>Ridgeia</taxon>
    </lineage>
</organism>
<reference evidence="2" key="1">
    <citation type="journal article" date="2023" name="Mol. Biol. Evol.">
        <title>Third-Generation Sequencing Reveals the Adaptive Role of the Epigenome in Three Deep-Sea Polychaetes.</title>
        <authorList>
            <person name="Perez M."/>
            <person name="Aroh O."/>
            <person name="Sun Y."/>
            <person name="Lan Y."/>
            <person name="Juniper S.K."/>
            <person name="Young C.R."/>
            <person name="Angers B."/>
            <person name="Qian P.Y."/>
        </authorList>
    </citation>
    <scope>NUCLEOTIDE SEQUENCE</scope>
    <source>
        <strain evidence="2">R07B-5</strain>
    </source>
</reference>
<dbReference type="AlphaFoldDB" id="A0AAD9KNV0"/>
<sequence length="149" mass="16429">MKTLVVSRNTMSRTDELILVDAEHVAGDDESTAQPHLRGHRLAQDEHDEQHGEGERDGARDLVEWNADALHAQVVDDEHVDVEPREEHDLAPQHQAAGEEWHGVGGTSPALHKLHDEADVHRGAALNPRDEDRQVGGRRASSSRRAGSC</sequence>
<feature type="compositionally biased region" description="Basic and acidic residues" evidence="1">
    <location>
        <begin position="80"/>
        <end position="102"/>
    </location>
</feature>
<accession>A0AAD9KNV0</accession>
<dbReference type="EMBL" id="JAODUO010000776">
    <property type="protein sequence ID" value="KAK2174792.1"/>
    <property type="molecule type" value="Genomic_DNA"/>
</dbReference>
<evidence type="ECO:0000256" key="1">
    <source>
        <dbReference type="SAM" id="MobiDB-lite"/>
    </source>
</evidence>
<feature type="compositionally biased region" description="Basic and acidic residues" evidence="1">
    <location>
        <begin position="42"/>
        <end position="60"/>
    </location>
</feature>
<gene>
    <name evidence="2" type="ORF">NP493_777g01023</name>
</gene>
<comment type="caution">
    <text evidence="2">The sequence shown here is derived from an EMBL/GenBank/DDBJ whole genome shotgun (WGS) entry which is preliminary data.</text>
</comment>
<feature type="compositionally biased region" description="Basic and acidic residues" evidence="1">
    <location>
        <begin position="113"/>
        <end position="135"/>
    </location>
</feature>
<feature type="region of interest" description="Disordered" evidence="1">
    <location>
        <begin position="28"/>
        <end position="60"/>
    </location>
</feature>